<evidence type="ECO:0000256" key="3">
    <source>
        <dbReference type="SAM" id="MobiDB-lite"/>
    </source>
</evidence>
<name>A0A8C3GIG7_CAIMO</name>
<evidence type="ECO:0000256" key="1">
    <source>
        <dbReference type="ARBA" id="ARBA00007290"/>
    </source>
</evidence>
<keyword evidence="5" id="KW-1185">Reference proteome</keyword>
<dbReference type="PANTHER" id="PTHR16081">
    <property type="entry name" value="VERTNIN"/>
    <property type="match status" value="1"/>
</dbReference>
<sequence length="765" mass="86553">MAISTSALEVTPGPLRFHLGRGGGDGPLPAGGGEGGTREGRPDPIPDPIPGPARPRTLPRVPAGLAPGPAAAAAPRRFLPPPLKVRSDGARMIQRHQLVQSVLQELQEATECFGLEGLTSAALEAERTLSSFSLPGYHRRQFQEELEVDRVARSLYPEDAPSNMLPLVCKGEGNRLFEAASVLLWGNPSLSLELQVRTVVEMLLHKQYYLNGMIDSKVMLQAARYSLCTEETPEMTSLPMAILEAIFDADIKATCFPGTFANMWHVYALASVLQCNIYSIYPMSNLKIRPYFNRLIRPRKCGPRTSTLHIMWSGQQLSRQVFKAQYFVAVVGLEELEPTMPSPEPPVQPMKTLELLNSDPQLTYSNLRDRYSITKSTFYRWKRQSREHRQKAAARFAAKHFLQSCFQEGNVVPLQHFRQMFPEISRSTYYAWKHEMQSVVNGDASALAEAHGLQELHRDVQKKAVDEPANSEASFRPPSPSLDPVQAGIFMRGAKSYLEKCISMNTLVPYRCFKRSFPGISRSTYYNWRRKAIKENPNFKPPQSPLDNPKPLAIGKPLLQLKPGSLSVRKRLNGDRPAPRSLLQLKPSLCWRKQLRDVARRQVQQWQLPFSKFRLRYPALSSTTYWFWKGIGRVLRRQRLRWASSRRLLKRVAALGPHRAELGDKPQFPVEVASKQLEKPAPATPYNATISGYAVSERANSRMFVMDVIATAQFKAQAKLFLQQRFESKTFPTYKEFSARFPLTARSTYYMWKRALHDGLTLVDA</sequence>
<feature type="compositionally biased region" description="Gly residues" evidence="3">
    <location>
        <begin position="20"/>
        <end position="35"/>
    </location>
</feature>
<dbReference type="AlphaFoldDB" id="A0A8C3GIG7"/>
<evidence type="ECO:0000313" key="5">
    <source>
        <dbReference type="Proteomes" id="UP000694556"/>
    </source>
</evidence>
<comment type="similarity">
    <text evidence="1">Belongs to the vertnin family.</text>
</comment>
<evidence type="ECO:0000313" key="4">
    <source>
        <dbReference type="Ensembl" id="ENSCMMP00000011891.1"/>
    </source>
</evidence>
<proteinExistence type="inferred from homology"/>
<dbReference type="Proteomes" id="UP000694556">
    <property type="component" value="Unassembled WGS sequence"/>
</dbReference>
<dbReference type="Ensembl" id="ENSCMMT00000013082.1">
    <property type="protein sequence ID" value="ENSCMMP00000011891.1"/>
    <property type="gene ID" value="ENSCMMG00000007558.1"/>
</dbReference>
<organism evidence="4 5">
    <name type="scientific">Cairina moschata</name>
    <name type="common">Muscovy duck</name>
    <dbReference type="NCBI Taxonomy" id="8855"/>
    <lineage>
        <taxon>Eukaryota</taxon>
        <taxon>Metazoa</taxon>
        <taxon>Chordata</taxon>
        <taxon>Craniata</taxon>
        <taxon>Vertebrata</taxon>
        <taxon>Euteleostomi</taxon>
        <taxon>Archelosauria</taxon>
        <taxon>Archosauria</taxon>
        <taxon>Dinosauria</taxon>
        <taxon>Saurischia</taxon>
        <taxon>Theropoda</taxon>
        <taxon>Coelurosauria</taxon>
        <taxon>Aves</taxon>
        <taxon>Neognathae</taxon>
        <taxon>Galloanserae</taxon>
        <taxon>Anseriformes</taxon>
        <taxon>Anatidae</taxon>
        <taxon>Anatinae</taxon>
        <taxon>Cairina</taxon>
    </lineage>
</organism>
<dbReference type="CDD" id="cd22791">
    <property type="entry name" value="OTU_VRTN"/>
    <property type="match status" value="1"/>
</dbReference>
<protein>
    <recommendedName>
        <fullName evidence="2">Vertnin</fullName>
    </recommendedName>
</protein>
<dbReference type="InterPro" id="IPR047273">
    <property type="entry name" value="VRTN_OTU_dom"/>
</dbReference>
<dbReference type="PANTHER" id="PTHR16081:SF0">
    <property type="entry name" value="VERTNIN"/>
    <property type="match status" value="1"/>
</dbReference>
<reference evidence="4" key="1">
    <citation type="submission" date="2025-08" db="UniProtKB">
        <authorList>
            <consortium name="Ensembl"/>
        </authorList>
    </citation>
    <scope>IDENTIFICATION</scope>
</reference>
<dbReference type="GO" id="GO:0000785">
    <property type="term" value="C:chromatin"/>
    <property type="evidence" value="ECO:0007669"/>
    <property type="project" value="TreeGrafter"/>
</dbReference>
<dbReference type="InterPro" id="IPR038822">
    <property type="entry name" value="Vertnin-like"/>
</dbReference>
<dbReference type="GO" id="GO:0006357">
    <property type="term" value="P:regulation of transcription by RNA polymerase II"/>
    <property type="evidence" value="ECO:0007669"/>
    <property type="project" value="TreeGrafter"/>
</dbReference>
<reference evidence="4" key="2">
    <citation type="submission" date="2025-09" db="UniProtKB">
        <authorList>
            <consortium name="Ensembl"/>
        </authorList>
    </citation>
    <scope>IDENTIFICATION</scope>
</reference>
<accession>A0A8C3GIG7</accession>
<evidence type="ECO:0000256" key="2">
    <source>
        <dbReference type="ARBA" id="ARBA00020188"/>
    </source>
</evidence>
<feature type="region of interest" description="Disordered" evidence="3">
    <location>
        <begin position="1"/>
        <end position="61"/>
    </location>
</feature>